<reference evidence="7" key="1">
    <citation type="submission" date="2022-10" db="EMBL/GenBank/DDBJ databases">
        <title>Determination and structural analysis of whole genome sequence of Sarocladium strictum F4-1.</title>
        <authorList>
            <person name="Hu L."/>
            <person name="Jiang Y."/>
        </authorList>
    </citation>
    <scope>NUCLEOTIDE SEQUENCE</scope>
    <source>
        <strain evidence="7">F4-1</strain>
    </source>
</reference>
<feature type="region of interest" description="Disordered" evidence="4">
    <location>
        <begin position="383"/>
        <end position="590"/>
    </location>
</feature>
<evidence type="ECO:0000256" key="4">
    <source>
        <dbReference type="SAM" id="MobiDB-lite"/>
    </source>
</evidence>
<evidence type="ECO:0000313" key="8">
    <source>
        <dbReference type="Proteomes" id="UP001175261"/>
    </source>
</evidence>
<dbReference type="Gene3D" id="1.20.1270.60">
    <property type="entry name" value="Arfaptin homology (AH) domain/BAR domain"/>
    <property type="match status" value="1"/>
</dbReference>
<dbReference type="AlphaFoldDB" id="A0AA39L7X9"/>
<evidence type="ECO:0008006" key="9">
    <source>
        <dbReference type="Google" id="ProtNLM"/>
    </source>
</evidence>
<dbReference type="Pfam" id="PF00611">
    <property type="entry name" value="FCH"/>
    <property type="match status" value="1"/>
</dbReference>
<dbReference type="SUPFAM" id="SSF48350">
    <property type="entry name" value="GTPase activation domain, GAP"/>
    <property type="match status" value="1"/>
</dbReference>
<accession>A0AA39L7X9</accession>
<feature type="domain" description="Rho-GAP" evidence="5">
    <location>
        <begin position="598"/>
        <end position="790"/>
    </location>
</feature>
<dbReference type="FunFam" id="1.10.555.10:FF:000041">
    <property type="entry name" value="Rho GTPase activator (Rgd1)"/>
    <property type="match status" value="1"/>
</dbReference>
<dbReference type="PANTHER" id="PTHR23176">
    <property type="entry name" value="RHO/RAC/CDC GTPASE-ACTIVATING PROTEIN"/>
    <property type="match status" value="1"/>
</dbReference>
<evidence type="ECO:0000256" key="2">
    <source>
        <dbReference type="PROSITE-ProRule" id="PRU01077"/>
    </source>
</evidence>
<keyword evidence="8" id="KW-1185">Reference proteome</keyword>
<protein>
    <recommendedName>
        <fullName evidence="9">Beta-chimaerin</fullName>
    </recommendedName>
</protein>
<name>A0AA39L7X9_SARSR</name>
<dbReference type="InterPro" id="IPR001060">
    <property type="entry name" value="FCH_dom"/>
</dbReference>
<dbReference type="InterPro" id="IPR027267">
    <property type="entry name" value="AH/BAR_dom_sf"/>
</dbReference>
<feature type="compositionally biased region" description="Low complexity" evidence="4">
    <location>
        <begin position="445"/>
        <end position="459"/>
    </location>
</feature>
<dbReference type="FunFam" id="1.20.1270.60:FF:000063">
    <property type="entry name" value="Rho GTPase activator"/>
    <property type="match status" value="1"/>
</dbReference>
<dbReference type="PROSITE" id="PS51741">
    <property type="entry name" value="F_BAR"/>
    <property type="match status" value="1"/>
</dbReference>
<evidence type="ECO:0000259" key="6">
    <source>
        <dbReference type="PROSITE" id="PS51741"/>
    </source>
</evidence>
<feature type="domain" description="F-BAR" evidence="6">
    <location>
        <begin position="82"/>
        <end position="355"/>
    </location>
</feature>
<dbReference type="InterPro" id="IPR008936">
    <property type="entry name" value="Rho_GTPase_activation_prot"/>
</dbReference>
<keyword evidence="2 3" id="KW-0175">Coiled coil</keyword>
<feature type="compositionally biased region" description="Polar residues" evidence="4">
    <location>
        <begin position="469"/>
        <end position="483"/>
    </location>
</feature>
<evidence type="ECO:0000256" key="3">
    <source>
        <dbReference type="SAM" id="Coils"/>
    </source>
</evidence>
<sequence>MADYRPASSNTPTQQTQSQQAPSQSQTGDMSVGNPATSDGEAPVDNTPMTGSNGATTEGENLAVRPSRDGPVTATISPELQKNVTEVLASEHGVPTLLNRLKQSIGSAKEFALFLQKRSILEEDHSRGLKKLCRTTQENMHRPEHREGTFVQAYDEMMVIHERMAENAAQFAQSLHQMHDDLVELAAYAERNRKGWKNNALAAEQKVADLEAAMRKSKIKYDSLAEEYERARTGEPRQGGRVLGAFKPKSAAQHEEDLLKKVQMADQTYHGHVLALQGDKSALESSTRPEAVKALQDLAQETDAGLLLQMQKFAAFNEKLLLSNGLVISPVKNANGETSSRSLRQAVLSINNEKDLNEYIGSHHGMIRPDNGEVKYERHPVLSPHTSQFNQGPPAQPQAPAGQFPPQQGQPLQGHQQQQSFSMGSRTSTGNFGPQMGQPSSGLEPQSQPPQQMGQMQGNYPPPGGPQSAQYSQPHNRSFSQGNMMGGGPQGPQGGRGQYGQQQQPQPSPQAYTNPRHSIQPGQFSSPQGGPPQLGALSFQSSPAPQPQQSQPPVNAGGAPHAQGPLRSSPPPHLASLQGRMPSPQASNAPPAKPVFGVTLNHLYERDGLAVPMVVYQCMQAVDLFGLGVEGIYRQSGSMAHIQKLKAMFDHDSQNKALDFRNPENFYHDVNSVTGLLKLFFRDLPDPLLTAEHHDSFINAAKQEDDIVRRDSLHAIINSLPDPNYATLRAISLHLYRVIENSHVNRMNSHNLAVIFGPTLMGSDPSTAIADAGWQIKVIDTILQNTYQIFDED</sequence>
<feature type="compositionally biased region" description="Polar residues" evidence="4">
    <location>
        <begin position="420"/>
        <end position="444"/>
    </location>
</feature>
<dbReference type="SMART" id="SM00055">
    <property type="entry name" value="FCH"/>
    <property type="match status" value="1"/>
</dbReference>
<gene>
    <name evidence="7" type="ORF">NLU13_4161</name>
</gene>
<comment type="caution">
    <text evidence="7">The sequence shown here is derived from an EMBL/GenBank/DDBJ whole genome shotgun (WGS) entry which is preliminary data.</text>
</comment>
<dbReference type="GO" id="GO:0005096">
    <property type="term" value="F:GTPase activator activity"/>
    <property type="evidence" value="ECO:0007669"/>
    <property type="project" value="UniProtKB-KW"/>
</dbReference>
<evidence type="ECO:0000259" key="5">
    <source>
        <dbReference type="PROSITE" id="PS50238"/>
    </source>
</evidence>
<dbReference type="Pfam" id="PF00620">
    <property type="entry name" value="RhoGAP"/>
    <property type="match status" value="1"/>
</dbReference>
<dbReference type="Proteomes" id="UP001175261">
    <property type="component" value="Unassembled WGS sequence"/>
</dbReference>
<dbReference type="InterPro" id="IPR031160">
    <property type="entry name" value="F_BAR_dom"/>
</dbReference>
<dbReference type="PANTHER" id="PTHR23176:SF136">
    <property type="entry name" value="RHO GTPASE ACTIVATOR (RGD1)"/>
    <property type="match status" value="1"/>
</dbReference>
<dbReference type="Gene3D" id="1.10.555.10">
    <property type="entry name" value="Rho GTPase activation protein"/>
    <property type="match status" value="1"/>
</dbReference>
<feature type="compositionally biased region" description="Low complexity" evidence="4">
    <location>
        <begin position="398"/>
        <end position="419"/>
    </location>
</feature>
<evidence type="ECO:0000313" key="7">
    <source>
        <dbReference type="EMBL" id="KAK0387916.1"/>
    </source>
</evidence>
<organism evidence="7 8">
    <name type="scientific">Sarocladium strictum</name>
    <name type="common">Black bundle disease fungus</name>
    <name type="synonym">Acremonium strictum</name>
    <dbReference type="NCBI Taxonomy" id="5046"/>
    <lineage>
        <taxon>Eukaryota</taxon>
        <taxon>Fungi</taxon>
        <taxon>Dikarya</taxon>
        <taxon>Ascomycota</taxon>
        <taxon>Pezizomycotina</taxon>
        <taxon>Sordariomycetes</taxon>
        <taxon>Hypocreomycetidae</taxon>
        <taxon>Hypocreales</taxon>
        <taxon>Sarocladiaceae</taxon>
        <taxon>Sarocladium</taxon>
    </lineage>
</organism>
<dbReference type="SMART" id="SM00324">
    <property type="entry name" value="RhoGAP"/>
    <property type="match status" value="1"/>
</dbReference>
<dbReference type="PROSITE" id="PS50238">
    <property type="entry name" value="RHOGAP"/>
    <property type="match status" value="1"/>
</dbReference>
<dbReference type="GO" id="GO:0007165">
    <property type="term" value="P:signal transduction"/>
    <property type="evidence" value="ECO:0007669"/>
    <property type="project" value="InterPro"/>
</dbReference>
<proteinExistence type="predicted"/>
<dbReference type="InterPro" id="IPR000198">
    <property type="entry name" value="RhoGAP_dom"/>
</dbReference>
<dbReference type="SUPFAM" id="SSF103657">
    <property type="entry name" value="BAR/IMD domain-like"/>
    <property type="match status" value="1"/>
</dbReference>
<feature type="compositionally biased region" description="Low complexity" evidence="4">
    <location>
        <begin position="1"/>
        <end position="27"/>
    </location>
</feature>
<feature type="compositionally biased region" description="Gly residues" evidence="4">
    <location>
        <begin position="484"/>
        <end position="498"/>
    </location>
</feature>
<dbReference type="GO" id="GO:0005938">
    <property type="term" value="C:cell cortex"/>
    <property type="evidence" value="ECO:0007669"/>
    <property type="project" value="UniProtKB-ARBA"/>
</dbReference>
<dbReference type="InterPro" id="IPR050729">
    <property type="entry name" value="Rho-GAP"/>
</dbReference>
<feature type="compositionally biased region" description="Low complexity" evidence="4">
    <location>
        <begin position="518"/>
        <end position="553"/>
    </location>
</feature>
<evidence type="ECO:0000256" key="1">
    <source>
        <dbReference type="ARBA" id="ARBA00022468"/>
    </source>
</evidence>
<keyword evidence="1" id="KW-0343">GTPase activation</keyword>
<feature type="compositionally biased region" description="Polar residues" evidence="4">
    <location>
        <begin position="47"/>
        <end position="59"/>
    </location>
</feature>
<feature type="coiled-coil region" evidence="3">
    <location>
        <begin position="193"/>
        <end position="227"/>
    </location>
</feature>
<dbReference type="CDD" id="cd07652">
    <property type="entry name" value="F-BAR_Rgd1"/>
    <property type="match status" value="1"/>
</dbReference>
<feature type="region of interest" description="Disordered" evidence="4">
    <location>
        <begin position="1"/>
        <end position="74"/>
    </location>
</feature>
<dbReference type="EMBL" id="JAPDFR010000003">
    <property type="protein sequence ID" value="KAK0387916.1"/>
    <property type="molecule type" value="Genomic_DNA"/>
</dbReference>